<dbReference type="NCBIfam" id="TIGR00442">
    <property type="entry name" value="hisS"/>
    <property type="match status" value="1"/>
</dbReference>
<dbReference type="Pfam" id="PF13393">
    <property type="entry name" value="tRNA-synt_His"/>
    <property type="match status" value="1"/>
</dbReference>
<comment type="catalytic activity">
    <reaction evidence="5">
        <text>tRNA(His) + L-histidine + ATP = L-histidyl-tRNA(His) + AMP + diphosphate + H(+)</text>
        <dbReference type="Rhea" id="RHEA:17313"/>
        <dbReference type="Rhea" id="RHEA-COMP:9665"/>
        <dbReference type="Rhea" id="RHEA-COMP:9689"/>
        <dbReference type="ChEBI" id="CHEBI:15378"/>
        <dbReference type="ChEBI" id="CHEBI:30616"/>
        <dbReference type="ChEBI" id="CHEBI:33019"/>
        <dbReference type="ChEBI" id="CHEBI:57595"/>
        <dbReference type="ChEBI" id="CHEBI:78442"/>
        <dbReference type="ChEBI" id="CHEBI:78527"/>
        <dbReference type="ChEBI" id="CHEBI:456215"/>
        <dbReference type="EC" id="6.1.1.21"/>
    </reaction>
</comment>
<organism evidence="8">
    <name type="scientific">Hypnea pannosa</name>
    <dbReference type="NCBI Taxonomy" id="105607"/>
    <lineage>
        <taxon>Eukaryota</taxon>
        <taxon>Rhodophyta</taxon>
        <taxon>Florideophyceae</taxon>
        <taxon>Rhodymeniophycidae</taxon>
        <taxon>Gigartinales</taxon>
        <taxon>Hypneaceae</taxon>
        <taxon>Hypnea</taxon>
    </lineage>
</organism>
<dbReference type="EC" id="6.1.1.21" evidence="2"/>
<dbReference type="EMBL" id="MK814680">
    <property type="protein sequence ID" value="QCI07122.1"/>
    <property type="molecule type" value="Genomic_DNA"/>
</dbReference>
<dbReference type="InterPro" id="IPR036621">
    <property type="entry name" value="Anticodon-bd_dom_sf"/>
</dbReference>
<dbReference type="PIRSF" id="PIRSF001549">
    <property type="entry name" value="His-tRNA_synth"/>
    <property type="match status" value="1"/>
</dbReference>
<dbReference type="GO" id="GO:0006427">
    <property type="term" value="P:histidyl-tRNA aminoacylation"/>
    <property type="evidence" value="ECO:0007669"/>
    <property type="project" value="InterPro"/>
</dbReference>
<keyword evidence="3" id="KW-0547">Nucleotide-binding</keyword>
<evidence type="ECO:0000256" key="2">
    <source>
        <dbReference type="ARBA" id="ARBA00012815"/>
    </source>
</evidence>
<dbReference type="PANTHER" id="PTHR43707:SF1">
    <property type="entry name" value="HISTIDINE--TRNA LIGASE, MITOCHONDRIAL-RELATED"/>
    <property type="match status" value="1"/>
</dbReference>
<name>A0A4D6WVE3_9FLOR</name>
<dbReference type="Pfam" id="PF03129">
    <property type="entry name" value="HGTP_anticodon"/>
    <property type="match status" value="1"/>
</dbReference>
<accession>A0A4D6WVE3</accession>
<dbReference type="GO" id="GO:0005737">
    <property type="term" value="C:cytoplasm"/>
    <property type="evidence" value="ECO:0007669"/>
    <property type="project" value="InterPro"/>
</dbReference>
<evidence type="ECO:0000259" key="7">
    <source>
        <dbReference type="PROSITE" id="PS50862"/>
    </source>
</evidence>
<feature type="binding site" evidence="6">
    <location>
        <position position="255"/>
    </location>
    <ligand>
        <name>L-histidine</name>
        <dbReference type="ChEBI" id="CHEBI:57595"/>
    </ligand>
</feature>
<feature type="binding site" evidence="6">
    <location>
        <begin position="79"/>
        <end position="81"/>
    </location>
    <ligand>
        <name>L-histidine</name>
        <dbReference type="ChEBI" id="CHEBI:57595"/>
    </ligand>
</feature>
<keyword evidence="8" id="KW-0934">Plastid</keyword>
<evidence type="ECO:0000256" key="5">
    <source>
        <dbReference type="ARBA" id="ARBA00047639"/>
    </source>
</evidence>
<feature type="binding site" evidence="6">
    <location>
        <begin position="259"/>
        <end position="260"/>
    </location>
    <ligand>
        <name>L-histidine</name>
        <dbReference type="ChEBI" id="CHEBI:57595"/>
    </ligand>
</feature>
<evidence type="ECO:0000256" key="6">
    <source>
        <dbReference type="PIRSR" id="PIRSR001549-1"/>
    </source>
</evidence>
<dbReference type="InterPro" id="IPR004516">
    <property type="entry name" value="HisRS/HisZ"/>
</dbReference>
<dbReference type="InterPro" id="IPR041715">
    <property type="entry name" value="HisRS-like_core"/>
</dbReference>
<evidence type="ECO:0000256" key="3">
    <source>
        <dbReference type="ARBA" id="ARBA00022741"/>
    </source>
</evidence>
<dbReference type="SUPFAM" id="SSF52954">
    <property type="entry name" value="Class II aaRS ABD-related"/>
    <property type="match status" value="1"/>
</dbReference>
<dbReference type="GO" id="GO:0005524">
    <property type="term" value="F:ATP binding"/>
    <property type="evidence" value="ECO:0007669"/>
    <property type="project" value="InterPro"/>
</dbReference>
<reference evidence="8" key="1">
    <citation type="journal article" date="2019" name="Mol. Phylogenet. Evol.">
        <title>Morphological evolution and classification of the red algal order Ceramiales inferred using plastid phylogenomics.</title>
        <authorList>
            <person name="Diaz-Tapia P."/>
            <person name="Pasella M.M."/>
            <person name="Verbruggen H."/>
            <person name="Maggs C.A."/>
        </authorList>
    </citation>
    <scope>NUCLEOTIDE SEQUENCE</scope>
    <source>
        <strain evidence="8">HV05551</strain>
    </source>
</reference>
<sequence length="420" mass="48818">MQLLRGTKDILPDEIILWQYIEKTASKIMKLANYHEIRTPVIESTSLFKRSIGNGTDIVNKEMYSFIDQNSREITLRPEGTASIARAFINNKLYKSNTTHRLWYLGPMFRYERPQQGRQRQFHQLGLECIGSLNPMADAEVIRIAHKLLNELECSSYTTEINSIGKLEERNKYKQSFIEYLEPYINDLDNNSRNKLYTNPLKILDSKNTKTQEIIYHAPCLHDYLETPSKKHFEKVCEYLEFLNIQYNINKQLVRGLDYYNYTAFEIKTNSLGTQDTICGGGRYDSLIQELGGPNIPAVGWAIGMERLLLTVKKQLNRKIQKSKPLVYLAINGQNTEREILNIIQLLEKKNISYNLDLDNNSLQKQLKKADKQGAKACLIIRDYEIKNNCITLKKLSTSEQQQFNIMHIDDLIKTLEKMN</sequence>
<dbReference type="HAMAP" id="MF_00127">
    <property type="entry name" value="His_tRNA_synth"/>
    <property type="match status" value="1"/>
</dbReference>
<dbReference type="Gene3D" id="3.30.930.10">
    <property type="entry name" value="Bira Bifunctional Protein, Domain 2"/>
    <property type="match status" value="1"/>
</dbReference>
<protein>
    <recommendedName>
        <fullName evidence="2">histidine--tRNA ligase</fullName>
        <ecNumber evidence="2">6.1.1.21</ecNumber>
    </recommendedName>
    <alternativeName>
        <fullName evidence="4">Histidyl-tRNA synthetase</fullName>
    </alternativeName>
</protein>
<dbReference type="CDD" id="cd00773">
    <property type="entry name" value="HisRS-like_core"/>
    <property type="match status" value="1"/>
</dbReference>
<feature type="domain" description="Aminoacyl-transfer RNA synthetases class-II family profile" evidence="7">
    <location>
        <begin position="1"/>
        <end position="325"/>
    </location>
</feature>
<feature type="binding site" evidence="6">
    <location>
        <position position="110"/>
    </location>
    <ligand>
        <name>L-histidine</name>
        <dbReference type="ChEBI" id="CHEBI:57595"/>
    </ligand>
</feature>
<dbReference type="InterPro" id="IPR015807">
    <property type="entry name" value="His-tRNA-ligase"/>
</dbReference>
<dbReference type="Gene3D" id="3.40.50.800">
    <property type="entry name" value="Anticodon-binding domain"/>
    <property type="match status" value="1"/>
</dbReference>
<dbReference type="InterPro" id="IPR006195">
    <property type="entry name" value="aa-tRNA-synth_II"/>
</dbReference>
<gene>
    <name evidence="8" type="primary">syh</name>
</gene>
<keyword evidence="8" id="KW-0436">Ligase</keyword>
<feature type="binding site" evidence="6">
    <location>
        <position position="124"/>
    </location>
    <ligand>
        <name>L-histidine</name>
        <dbReference type="ChEBI" id="CHEBI:57595"/>
    </ligand>
</feature>
<geneLocation type="plastid" evidence="8"/>
<dbReference type="SUPFAM" id="SSF55681">
    <property type="entry name" value="Class II aaRS and biotin synthetases"/>
    <property type="match status" value="1"/>
</dbReference>
<reference evidence="8" key="2">
    <citation type="submission" date="2019-04" db="EMBL/GenBank/DDBJ databases">
        <authorList>
            <person name="Pasella M."/>
        </authorList>
    </citation>
    <scope>NUCLEOTIDE SEQUENCE</scope>
    <source>
        <strain evidence="8">HV05551</strain>
    </source>
</reference>
<dbReference type="InterPro" id="IPR004154">
    <property type="entry name" value="Anticodon-bd"/>
</dbReference>
<evidence type="ECO:0000256" key="1">
    <source>
        <dbReference type="ARBA" id="ARBA00008226"/>
    </source>
</evidence>
<evidence type="ECO:0000313" key="8">
    <source>
        <dbReference type="EMBL" id="QCI07122.1"/>
    </source>
</evidence>
<evidence type="ECO:0000256" key="4">
    <source>
        <dbReference type="ARBA" id="ARBA00030619"/>
    </source>
</evidence>
<feature type="binding site" evidence="6">
    <location>
        <position position="128"/>
    </location>
    <ligand>
        <name>L-histidine</name>
        <dbReference type="ChEBI" id="CHEBI:57595"/>
    </ligand>
</feature>
<proteinExistence type="inferred from homology"/>
<dbReference type="GO" id="GO:0004821">
    <property type="term" value="F:histidine-tRNA ligase activity"/>
    <property type="evidence" value="ECO:0007669"/>
    <property type="project" value="UniProtKB-EC"/>
</dbReference>
<comment type="similarity">
    <text evidence="1">Belongs to the class-II aminoacyl-tRNA synthetase family.</text>
</comment>
<dbReference type="PANTHER" id="PTHR43707">
    <property type="entry name" value="HISTIDYL-TRNA SYNTHETASE"/>
    <property type="match status" value="1"/>
</dbReference>
<dbReference type="AlphaFoldDB" id="A0A4D6WVE3"/>
<dbReference type="InterPro" id="IPR045864">
    <property type="entry name" value="aa-tRNA-synth_II/BPL/LPL"/>
</dbReference>
<dbReference type="PROSITE" id="PS50862">
    <property type="entry name" value="AA_TRNA_LIGASE_II"/>
    <property type="match status" value="1"/>
</dbReference>